<accession>A0AA39N752</accession>
<dbReference type="AlphaFoldDB" id="A0AA39N752"/>
<organism evidence="2 3">
    <name type="scientific">Armillaria tabescens</name>
    <name type="common">Ringless honey mushroom</name>
    <name type="synonym">Agaricus tabescens</name>
    <dbReference type="NCBI Taxonomy" id="1929756"/>
    <lineage>
        <taxon>Eukaryota</taxon>
        <taxon>Fungi</taxon>
        <taxon>Dikarya</taxon>
        <taxon>Basidiomycota</taxon>
        <taxon>Agaricomycotina</taxon>
        <taxon>Agaricomycetes</taxon>
        <taxon>Agaricomycetidae</taxon>
        <taxon>Agaricales</taxon>
        <taxon>Marasmiineae</taxon>
        <taxon>Physalacriaceae</taxon>
        <taxon>Desarmillaria</taxon>
    </lineage>
</organism>
<protein>
    <submittedName>
        <fullName evidence="2">Uncharacterized protein</fullName>
    </submittedName>
</protein>
<dbReference type="EMBL" id="JAUEPS010000012">
    <property type="protein sequence ID" value="KAK0460412.1"/>
    <property type="molecule type" value="Genomic_DNA"/>
</dbReference>
<keyword evidence="3" id="KW-1185">Reference proteome</keyword>
<sequence length="286" mass="32484">MQTSKVQLVEESVQTAARRLAEVQAKVDELRFSLEAEELRTSWGDHARLVEELANLMCTFDDIVASRIQSRLVDDHRIQDMKERAQTEMTHASAGCQSVSDQLSRQREQRQQAIADGVTRQIQEDSGARVTEILNQLTPLRNHVKELREGLDTSIEDEVHECFQREWLARQRKCASSLNTMRASLEEKFAQFTDQCHQDEVAMEGDLTRALSEATTSEKGYAVVLKISRDLIQDRKKSAAQEKAAHAASLRQRIASYRERHGQFESSNEGTSGSVRDHVAWLFVSV</sequence>
<name>A0AA39N752_ARMTA</name>
<evidence type="ECO:0000256" key="1">
    <source>
        <dbReference type="SAM" id="Coils"/>
    </source>
</evidence>
<dbReference type="Proteomes" id="UP001175211">
    <property type="component" value="Unassembled WGS sequence"/>
</dbReference>
<gene>
    <name evidence="2" type="ORF">EV420DRAFT_1478195</name>
</gene>
<evidence type="ECO:0000313" key="2">
    <source>
        <dbReference type="EMBL" id="KAK0460412.1"/>
    </source>
</evidence>
<evidence type="ECO:0000313" key="3">
    <source>
        <dbReference type="Proteomes" id="UP001175211"/>
    </source>
</evidence>
<comment type="caution">
    <text evidence="2">The sequence shown here is derived from an EMBL/GenBank/DDBJ whole genome shotgun (WGS) entry which is preliminary data.</text>
</comment>
<reference evidence="2" key="1">
    <citation type="submission" date="2023-06" db="EMBL/GenBank/DDBJ databases">
        <authorList>
            <consortium name="Lawrence Berkeley National Laboratory"/>
            <person name="Ahrendt S."/>
            <person name="Sahu N."/>
            <person name="Indic B."/>
            <person name="Wong-Bajracharya J."/>
            <person name="Merenyi Z."/>
            <person name="Ke H.-M."/>
            <person name="Monk M."/>
            <person name="Kocsube S."/>
            <person name="Drula E."/>
            <person name="Lipzen A."/>
            <person name="Balint B."/>
            <person name="Henrissat B."/>
            <person name="Andreopoulos B."/>
            <person name="Martin F.M."/>
            <person name="Harder C.B."/>
            <person name="Rigling D."/>
            <person name="Ford K.L."/>
            <person name="Foster G.D."/>
            <person name="Pangilinan J."/>
            <person name="Papanicolaou A."/>
            <person name="Barry K."/>
            <person name="LaButti K."/>
            <person name="Viragh M."/>
            <person name="Koriabine M."/>
            <person name="Yan M."/>
            <person name="Riley R."/>
            <person name="Champramary S."/>
            <person name="Plett K.L."/>
            <person name="Tsai I.J."/>
            <person name="Slot J."/>
            <person name="Sipos G."/>
            <person name="Plett J."/>
            <person name="Nagy L.G."/>
            <person name="Grigoriev I.V."/>
        </authorList>
    </citation>
    <scope>NUCLEOTIDE SEQUENCE</scope>
    <source>
        <strain evidence="2">CCBAS 213</strain>
    </source>
</reference>
<dbReference type="RefSeq" id="XP_060332451.1">
    <property type="nucleotide sequence ID" value="XM_060469462.1"/>
</dbReference>
<feature type="coiled-coil region" evidence="1">
    <location>
        <begin position="6"/>
        <end position="40"/>
    </location>
</feature>
<proteinExistence type="predicted"/>
<dbReference type="GeneID" id="85353010"/>
<keyword evidence="1" id="KW-0175">Coiled coil</keyword>